<dbReference type="Pfam" id="PF00392">
    <property type="entry name" value="GntR"/>
    <property type="match status" value="1"/>
</dbReference>
<dbReference type="InterPro" id="IPR000524">
    <property type="entry name" value="Tscrpt_reg_HTH_GntR"/>
</dbReference>
<dbReference type="InterPro" id="IPR008920">
    <property type="entry name" value="TF_FadR/GntR_C"/>
</dbReference>
<dbReference type="Proteomes" id="UP001238603">
    <property type="component" value="Unassembled WGS sequence"/>
</dbReference>
<dbReference type="SUPFAM" id="SSF48008">
    <property type="entry name" value="GntR ligand-binding domain-like"/>
    <property type="match status" value="1"/>
</dbReference>
<dbReference type="Gene3D" id="1.10.10.10">
    <property type="entry name" value="Winged helix-like DNA-binding domain superfamily/Winged helix DNA-binding domain"/>
    <property type="match status" value="1"/>
</dbReference>
<evidence type="ECO:0000256" key="3">
    <source>
        <dbReference type="ARBA" id="ARBA00023163"/>
    </source>
</evidence>
<keyword evidence="3" id="KW-0804">Transcription</keyword>
<dbReference type="SMART" id="SM00895">
    <property type="entry name" value="FCD"/>
    <property type="match status" value="1"/>
</dbReference>
<dbReference type="RefSeq" id="WP_285983802.1">
    <property type="nucleotide sequence ID" value="NZ_JASVDS010000005.1"/>
</dbReference>
<dbReference type="Gene3D" id="1.20.120.530">
    <property type="entry name" value="GntR ligand-binding domain-like"/>
    <property type="match status" value="1"/>
</dbReference>
<evidence type="ECO:0000256" key="1">
    <source>
        <dbReference type="ARBA" id="ARBA00023015"/>
    </source>
</evidence>
<feature type="domain" description="HTH gntR-type" evidence="4">
    <location>
        <begin position="13"/>
        <end position="83"/>
    </location>
</feature>
<proteinExistence type="predicted"/>
<evidence type="ECO:0000259" key="4">
    <source>
        <dbReference type="PROSITE" id="PS50949"/>
    </source>
</evidence>
<organism evidence="5 6">
    <name type="scientific">Roseateles subflavus</name>
    <dbReference type="NCBI Taxonomy" id="3053353"/>
    <lineage>
        <taxon>Bacteria</taxon>
        <taxon>Pseudomonadati</taxon>
        <taxon>Pseudomonadota</taxon>
        <taxon>Betaproteobacteria</taxon>
        <taxon>Burkholderiales</taxon>
        <taxon>Sphaerotilaceae</taxon>
        <taxon>Roseateles</taxon>
    </lineage>
</organism>
<keyword evidence="1" id="KW-0805">Transcription regulation</keyword>
<keyword evidence="6" id="KW-1185">Reference proteome</keyword>
<evidence type="ECO:0000313" key="5">
    <source>
        <dbReference type="EMBL" id="MDL5033721.1"/>
    </source>
</evidence>
<protein>
    <submittedName>
        <fullName evidence="5">FCD domain-containing protein</fullName>
    </submittedName>
</protein>
<dbReference type="EMBL" id="JASVDS010000005">
    <property type="protein sequence ID" value="MDL5033721.1"/>
    <property type="molecule type" value="Genomic_DNA"/>
</dbReference>
<dbReference type="PRINTS" id="PR00035">
    <property type="entry name" value="HTHGNTR"/>
</dbReference>
<dbReference type="CDD" id="cd07377">
    <property type="entry name" value="WHTH_GntR"/>
    <property type="match status" value="1"/>
</dbReference>
<dbReference type="Pfam" id="PF07729">
    <property type="entry name" value="FCD"/>
    <property type="match status" value="1"/>
</dbReference>
<reference evidence="5 6" key="1">
    <citation type="submission" date="2023-06" db="EMBL/GenBank/DDBJ databases">
        <title>Pelomonas sp. APW6 16S ribosomal RNA gene genome sequencing and assembly.</title>
        <authorList>
            <person name="Woo H."/>
        </authorList>
    </citation>
    <scope>NUCLEOTIDE SEQUENCE [LARGE SCALE GENOMIC DNA]</scope>
    <source>
        <strain evidence="5 6">APW6</strain>
    </source>
</reference>
<evidence type="ECO:0000256" key="2">
    <source>
        <dbReference type="ARBA" id="ARBA00023125"/>
    </source>
</evidence>
<dbReference type="SUPFAM" id="SSF46785">
    <property type="entry name" value="Winged helix' DNA-binding domain"/>
    <property type="match status" value="1"/>
</dbReference>
<evidence type="ECO:0000313" key="6">
    <source>
        <dbReference type="Proteomes" id="UP001238603"/>
    </source>
</evidence>
<gene>
    <name evidence="5" type="ORF">QRD43_17555</name>
</gene>
<dbReference type="InterPro" id="IPR011711">
    <property type="entry name" value="GntR_C"/>
</dbReference>
<keyword evidence="2" id="KW-0238">DNA-binding</keyword>
<dbReference type="InterPro" id="IPR036390">
    <property type="entry name" value="WH_DNA-bd_sf"/>
</dbReference>
<comment type="caution">
    <text evidence="5">The sequence shown here is derived from an EMBL/GenBank/DDBJ whole genome shotgun (WGS) entry which is preliminary data.</text>
</comment>
<accession>A0ABT7LLI5</accession>
<sequence>MDWHEGSAAPRALKRGDLVVEQIKRWITERNLRPGARLPRELDLLEHFGVSRGSMREALKALEVQGLIRLSTGPGGGATMEAVSLDRTFQFLQNYLFFQDIDVRDIYAVRRLVEPALAAEAVPHLSSEDFAAMDRTIDCCEPIAGASCLMHQRTEDLHFHDILADACPNPFLRFHCKLINALLQTMVVGSVHASPEAYQQLGQAAVRYHRRILAAARRQDAALVSRLMLAHIVDTERHLDAVQAALRSRLLLDSEMKRQRRRPRHDEG</sequence>
<dbReference type="InterPro" id="IPR036388">
    <property type="entry name" value="WH-like_DNA-bd_sf"/>
</dbReference>
<dbReference type="PANTHER" id="PTHR43537:SF5">
    <property type="entry name" value="UXU OPERON TRANSCRIPTIONAL REGULATOR"/>
    <property type="match status" value="1"/>
</dbReference>
<dbReference type="SMART" id="SM00345">
    <property type="entry name" value="HTH_GNTR"/>
    <property type="match status" value="1"/>
</dbReference>
<dbReference type="PROSITE" id="PS50949">
    <property type="entry name" value="HTH_GNTR"/>
    <property type="match status" value="1"/>
</dbReference>
<name>A0ABT7LLI5_9BURK</name>
<dbReference type="PANTHER" id="PTHR43537">
    <property type="entry name" value="TRANSCRIPTIONAL REGULATOR, GNTR FAMILY"/>
    <property type="match status" value="1"/>
</dbReference>